<reference evidence="1 2" key="1">
    <citation type="submission" date="2014-03" db="EMBL/GenBank/DDBJ databases">
        <title>Complete genome sequence of the Radio-Resistant Rubrobacter radiotolerans RSPS-4.</title>
        <authorList>
            <person name="Egas C.C."/>
            <person name="Barroso C.C."/>
            <person name="Froufe H.J.C."/>
            <person name="Pacheco J.J."/>
            <person name="Albuquerque L.L."/>
            <person name="da Costa M.M.S."/>
        </authorList>
    </citation>
    <scope>NUCLEOTIDE SEQUENCE [LARGE SCALE GENOMIC DNA]</scope>
    <source>
        <strain evidence="1 2">RSPS-4</strain>
    </source>
</reference>
<accession>A0A023X1W1</accession>
<evidence type="ECO:0000313" key="2">
    <source>
        <dbReference type="Proteomes" id="UP000025229"/>
    </source>
</evidence>
<dbReference type="InterPro" id="IPR029063">
    <property type="entry name" value="SAM-dependent_MTases_sf"/>
</dbReference>
<keyword evidence="2" id="KW-1185">Reference proteome</keyword>
<organism evidence="1 2">
    <name type="scientific">Rubrobacter radiotolerans</name>
    <name type="common">Arthrobacter radiotolerans</name>
    <dbReference type="NCBI Taxonomy" id="42256"/>
    <lineage>
        <taxon>Bacteria</taxon>
        <taxon>Bacillati</taxon>
        <taxon>Actinomycetota</taxon>
        <taxon>Rubrobacteria</taxon>
        <taxon>Rubrobacterales</taxon>
        <taxon>Rubrobacteraceae</taxon>
        <taxon>Rubrobacter</taxon>
    </lineage>
</organism>
<dbReference type="KEGG" id="rrd:RradSPS_0707"/>
<sequence length="78" mass="8544">MLAADVLYERRNVAPLADLVPKLLAEGGEALFADPRRAGGELFLREMERRGFSVRSEAAVVVEDGRPVNVAVHSLRRG</sequence>
<dbReference type="eggNOG" id="COG3897">
    <property type="taxonomic scope" value="Bacteria"/>
</dbReference>
<gene>
    <name evidence="1" type="ORF">RradSPS_0707</name>
</gene>
<evidence type="ECO:0000313" key="1">
    <source>
        <dbReference type="EMBL" id="AHY45990.1"/>
    </source>
</evidence>
<protein>
    <recommendedName>
        <fullName evidence="3">Methyltransferase</fullName>
    </recommendedName>
</protein>
<name>A0A023X1W1_RUBRA</name>
<proteinExistence type="predicted"/>
<dbReference type="EMBL" id="CP007514">
    <property type="protein sequence ID" value="AHY45990.1"/>
    <property type="molecule type" value="Genomic_DNA"/>
</dbReference>
<dbReference type="AlphaFoldDB" id="A0A023X1W1"/>
<dbReference type="Gene3D" id="3.40.50.150">
    <property type="entry name" value="Vaccinia Virus protein VP39"/>
    <property type="match status" value="1"/>
</dbReference>
<dbReference type="Proteomes" id="UP000025229">
    <property type="component" value="Chromosome"/>
</dbReference>
<dbReference type="HOGENOM" id="CLU_2619845_0_0_11"/>
<evidence type="ECO:0008006" key="3">
    <source>
        <dbReference type="Google" id="ProtNLM"/>
    </source>
</evidence>